<evidence type="ECO:0000313" key="2">
    <source>
        <dbReference type="Proteomes" id="UP001341840"/>
    </source>
</evidence>
<sequence length="118" mass="13731">MRTTFKQIQLQPTPIKNRLSLSLPEQNDPSSTRYFGCTLRHLFLKCPNIACKGSGAFRLQRRKHHHPNGRVTFLALLPGKPNICRIRILVRYCLILKLNKLYAEQGKPSVELNLRDWH</sequence>
<dbReference type="EMBL" id="JASCZI010181408">
    <property type="protein sequence ID" value="MED6183112.1"/>
    <property type="molecule type" value="Genomic_DNA"/>
</dbReference>
<reference evidence="1 2" key="1">
    <citation type="journal article" date="2023" name="Plants (Basel)">
        <title>Bridging the Gap: Combining Genomics and Transcriptomics Approaches to Understand Stylosanthes scabra, an Orphan Legume from the Brazilian Caatinga.</title>
        <authorList>
            <person name="Ferreira-Neto J.R.C."/>
            <person name="da Silva M.D."/>
            <person name="Binneck E."/>
            <person name="de Melo N.F."/>
            <person name="da Silva R.H."/>
            <person name="de Melo A.L.T.M."/>
            <person name="Pandolfi V."/>
            <person name="Bustamante F.O."/>
            <person name="Brasileiro-Vidal A.C."/>
            <person name="Benko-Iseppon A.M."/>
        </authorList>
    </citation>
    <scope>NUCLEOTIDE SEQUENCE [LARGE SCALE GENOMIC DNA]</scope>
    <source>
        <tissue evidence="1">Leaves</tissue>
    </source>
</reference>
<evidence type="ECO:0000313" key="1">
    <source>
        <dbReference type="EMBL" id="MED6183112.1"/>
    </source>
</evidence>
<keyword evidence="2" id="KW-1185">Reference proteome</keyword>
<gene>
    <name evidence="1" type="ORF">PIB30_035036</name>
</gene>
<proteinExistence type="predicted"/>
<comment type="caution">
    <text evidence="1">The sequence shown here is derived from an EMBL/GenBank/DDBJ whole genome shotgun (WGS) entry which is preliminary data.</text>
</comment>
<protein>
    <submittedName>
        <fullName evidence="1">Uncharacterized protein</fullName>
    </submittedName>
</protein>
<organism evidence="1 2">
    <name type="scientific">Stylosanthes scabra</name>
    <dbReference type="NCBI Taxonomy" id="79078"/>
    <lineage>
        <taxon>Eukaryota</taxon>
        <taxon>Viridiplantae</taxon>
        <taxon>Streptophyta</taxon>
        <taxon>Embryophyta</taxon>
        <taxon>Tracheophyta</taxon>
        <taxon>Spermatophyta</taxon>
        <taxon>Magnoliopsida</taxon>
        <taxon>eudicotyledons</taxon>
        <taxon>Gunneridae</taxon>
        <taxon>Pentapetalae</taxon>
        <taxon>rosids</taxon>
        <taxon>fabids</taxon>
        <taxon>Fabales</taxon>
        <taxon>Fabaceae</taxon>
        <taxon>Papilionoideae</taxon>
        <taxon>50 kb inversion clade</taxon>
        <taxon>dalbergioids sensu lato</taxon>
        <taxon>Dalbergieae</taxon>
        <taxon>Pterocarpus clade</taxon>
        <taxon>Stylosanthes</taxon>
    </lineage>
</organism>
<name>A0ABU6WB90_9FABA</name>
<dbReference type="Proteomes" id="UP001341840">
    <property type="component" value="Unassembled WGS sequence"/>
</dbReference>
<accession>A0ABU6WB90</accession>